<feature type="compositionally biased region" description="Polar residues" evidence="2">
    <location>
        <begin position="307"/>
        <end position="320"/>
    </location>
</feature>
<name>A0AAE1H1M9_9NEOP</name>
<feature type="compositionally biased region" description="Basic and acidic residues" evidence="2">
    <location>
        <begin position="1052"/>
        <end position="1064"/>
    </location>
</feature>
<dbReference type="Proteomes" id="UP001219518">
    <property type="component" value="Unassembled WGS sequence"/>
</dbReference>
<feature type="compositionally biased region" description="Basic and acidic residues" evidence="2">
    <location>
        <begin position="1342"/>
        <end position="1383"/>
    </location>
</feature>
<feature type="compositionally biased region" description="Basic and acidic residues" evidence="2">
    <location>
        <begin position="998"/>
        <end position="1007"/>
    </location>
</feature>
<feature type="compositionally biased region" description="Basic and acidic residues" evidence="2">
    <location>
        <begin position="1593"/>
        <end position="1625"/>
    </location>
</feature>
<reference evidence="3" key="1">
    <citation type="submission" date="2021-07" db="EMBL/GenBank/DDBJ databases">
        <authorList>
            <person name="Catto M.A."/>
            <person name="Jacobson A."/>
            <person name="Kennedy G."/>
            <person name="Labadie P."/>
            <person name="Hunt B.G."/>
            <person name="Srinivasan R."/>
        </authorList>
    </citation>
    <scope>NUCLEOTIDE SEQUENCE</scope>
    <source>
        <strain evidence="3">PL_HMW_Pooled</strain>
        <tissue evidence="3">Head</tissue>
    </source>
</reference>
<feature type="region of interest" description="Disordered" evidence="2">
    <location>
        <begin position="820"/>
        <end position="859"/>
    </location>
</feature>
<feature type="region of interest" description="Disordered" evidence="2">
    <location>
        <begin position="1323"/>
        <end position="1511"/>
    </location>
</feature>
<evidence type="ECO:0000313" key="3">
    <source>
        <dbReference type="EMBL" id="KAK3913285.1"/>
    </source>
</evidence>
<proteinExistence type="predicted"/>
<feature type="compositionally biased region" description="Low complexity" evidence="2">
    <location>
        <begin position="1773"/>
        <end position="1792"/>
    </location>
</feature>
<evidence type="ECO:0000256" key="2">
    <source>
        <dbReference type="SAM" id="MobiDB-lite"/>
    </source>
</evidence>
<feature type="region of interest" description="Disordered" evidence="2">
    <location>
        <begin position="1052"/>
        <end position="1080"/>
    </location>
</feature>
<feature type="compositionally biased region" description="Polar residues" evidence="2">
    <location>
        <begin position="1124"/>
        <end position="1134"/>
    </location>
</feature>
<feature type="region of interest" description="Disordered" evidence="2">
    <location>
        <begin position="406"/>
        <end position="474"/>
    </location>
</feature>
<reference evidence="3" key="2">
    <citation type="journal article" date="2023" name="BMC Genomics">
        <title>Pest status, molecular evolution, and epigenetic factors derived from the genome assembly of Frankliniella fusca, a thysanopteran phytovirus vector.</title>
        <authorList>
            <person name="Catto M.A."/>
            <person name="Labadie P.E."/>
            <person name="Jacobson A.L."/>
            <person name="Kennedy G.G."/>
            <person name="Srinivasan R."/>
            <person name="Hunt B.G."/>
        </authorList>
    </citation>
    <scope>NUCLEOTIDE SEQUENCE</scope>
    <source>
        <strain evidence="3">PL_HMW_Pooled</strain>
    </source>
</reference>
<feature type="compositionally biased region" description="Polar residues" evidence="2">
    <location>
        <begin position="420"/>
        <end position="431"/>
    </location>
</feature>
<feature type="region of interest" description="Disordered" evidence="2">
    <location>
        <begin position="554"/>
        <end position="632"/>
    </location>
</feature>
<feature type="compositionally biased region" description="Polar residues" evidence="2">
    <location>
        <begin position="1661"/>
        <end position="1679"/>
    </location>
</feature>
<feature type="compositionally biased region" description="Polar residues" evidence="2">
    <location>
        <begin position="462"/>
        <end position="474"/>
    </location>
</feature>
<accession>A0AAE1H1M9</accession>
<sequence>MEGSEEGRKFAHGGPVRLGTRLNLLESELKYAWRALDLLSHEYIRMWTRLEKLEALLYEQQNVIGQLLEFYSSVEAGDPAAHRLPLDNARRALQAIADARIGGFDKQKAIEAGEAAAAAGTAAIDTLVDEIYGLPGEAFYRSLNTAFREDLMHTENTPLQSSQLGMIWEEAEELEESKKDEGRDISSLIKELVDVPEVYSALDYKDYRGNSPCVSEHDLAQLSQLSAIDQNALEKLQELDRLTNKLQRDSASLKELKSRLLESPRKSRGTSSLISGRVVESEASNEAQGDSWAFSSSSRDDLLASATPSTSGFKSRTSSHLDVGSNDVDLTSSLASISGTASPGSTSPRHRSLLESSASAYGSSSKTTYSSALFHGDMTSSCSSLANKTANELYSSSTALTSALEPSNISSRLSEPIPSTKLTDGSSSTRLTDGLSLTRLSEGSSSSRLLEGLSSQRLGDNLPSSRYTEGLFSSSRERVCSPTSSIASVRTRKDGYVDSVRIDSDLSESLAGSFDASTSPPPPAPNDSDRLNRRSYEIPADDSAVIEMLIQEEQQKQEAERNTLSASLAQQPGRLSPHTPRSPKSPRLSPKHVSKSSSSNIIAAKSDSGLSSMSGWSSLEKSPGSPKSGTNKVSLHTYDNAYLELETQQLQLDAALASGPIITSPRRSPLPTYGEQASGILPGGHHISAFTTVTAGSSLDDSSRLPSIDLASLSMVPSPAPLVDVTGSPKSRSTYSTPTFYSAKGSTSSGAGYSDMPYSMDQSALYSIAGGSRQPSYSSLYASISKSPLVEYPDLIRPVSRSQIHSSSSYSAFKPEPEITHSTINSGFPTPTRSPLGSRERRTRLSRVHSTGSVPPTGLMSSVSGLPPGAAMPLGAVGGIANMEAYKTAMYRTMFPTGNITDALSYYPTNSSRNDRFLVSSYRDGQWMSRSIDGTGENLSYDPSMASISSNDTSTGTISYSSSHATSAARSDRINRYQPPPTTTPQRSQISASSSIEYPHRRPASEMDLRYRNVQEDYEGRSYRQPEEERFYNQSGVIVSQSGYLSIASHELREAHQPAEEKPPKKPRRTGSLKQAMSSVSQWLPDLKDLNVLSKRHRSNSLPSGVHTDDTKVSKDYMRYFTLNRSKNGDQASGSRKKKRHPLVSTMSGFIQRAKKRGPLLRHSLSDTETEPNEPEWSPPKAMRSQRSMGAASDSDDGAFEQGFERVVFDRVSARGSSMRQPKRDSISSLETRRIDDSDFTSDSRSQSRENQWTSHGNETNSRNREDSTDISSLFATVGDVKKTSQNGSGGEGETGPWQENIQLPPITIPAANREFAASRALGKYRQRQSSNSVSEAMSEGSDEKTDEGPSPRTSRHVDNDIVPKISEDDSAMFEEKEKKIIEEPTIILPQPSLGPLPVIQSETPPSMDAQMQAPGIFQAPSPMPSTLTSPAPSPQPEVMEKPEGSPSPSMHRGQAGNRHYLSRHQQSLEIPSLGRGGGSLEDDDNRSTHSWRSTSRVSSRRQSTEDSIDSEDEWYWYELRKLEEMERQSHLDHTDRDEALPILATQYEQEDEMKQQMSIVLQELRLKVKPTPDIQEVSQCATVIQPEILLPEVKEEPDSQPDRVDDIRSPSERLGERADEEHSSGETSGPDSPQQTDIEDDSDAAAAEEEVARSRRSSSGSTLRQQHMQGSDSLSRDGSISVGPSERSMSVQGDSEETATLREGSRSTSVGHSEEGDRRGSTATTTSANAKMRFGESDSFSSSKEEGSKWKLLKALKERKAEEKTMQEEKAAAAAAGKENGSGGDNNRSSGHPGANAFYSNIDSMPDIRPRRKSIPLVSELV</sequence>
<comment type="caution">
    <text evidence="3">The sequence shown here is derived from an EMBL/GenBank/DDBJ whole genome shotgun (WGS) entry which is preliminary data.</text>
</comment>
<feature type="region of interest" description="Disordered" evidence="2">
    <location>
        <begin position="305"/>
        <end position="325"/>
    </location>
</feature>
<feature type="compositionally biased region" description="Polar residues" evidence="2">
    <location>
        <begin position="1626"/>
        <end position="1637"/>
    </location>
</feature>
<protein>
    <submittedName>
        <fullName evidence="3">Cysteine-rich repeat secretory protein 5</fullName>
    </submittedName>
</protein>
<evidence type="ECO:0000256" key="1">
    <source>
        <dbReference type="SAM" id="Coils"/>
    </source>
</evidence>
<feature type="compositionally biased region" description="Low complexity" evidence="2">
    <location>
        <begin position="1489"/>
        <end position="1502"/>
    </location>
</feature>
<feature type="compositionally biased region" description="Low complexity" evidence="2">
    <location>
        <begin position="595"/>
        <end position="622"/>
    </location>
</feature>
<feature type="region of interest" description="Disordered" evidence="2">
    <location>
        <begin position="260"/>
        <end position="282"/>
    </location>
</feature>
<organism evidence="3 4">
    <name type="scientific">Frankliniella fusca</name>
    <dbReference type="NCBI Taxonomy" id="407009"/>
    <lineage>
        <taxon>Eukaryota</taxon>
        <taxon>Metazoa</taxon>
        <taxon>Ecdysozoa</taxon>
        <taxon>Arthropoda</taxon>
        <taxon>Hexapoda</taxon>
        <taxon>Insecta</taxon>
        <taxon>Pterygota</taxon>
        <taxon>Neoptera</taxon>
        <taxon>Paraneoptera</taxon>
        <taxon>Thysanoptera</taxon>
        <taxon>Terebrantia</taxon>
        <taxon>Thripoidea</taxon>
        <taxon>Thripidae</taxon>
        <taxon>Frankliniella</taxon>
    </lineage>
</organism>
<feature type="compositionally biased region" description="Polar residues" evidence="2">
    <location>
        <begin position="951"/>
        <end position="969"/>
    </location>
</feature>
<feature type="compositionally biased region" description="Basic and acidic residues" evidence="2">
    <location>
        <begin position="1222"/>
        <end position="1237"/>
    </location>
</feature>
<feature type="compositionally biased region" description="Acidic residues" evidence="2">
    <location>
        <begin position="1638"/>
        <end position="1650"/>
    </location>
</feature>
<feature type="compositionally biased region" description="Polar residues" evidence="2">
    <location>
        <begin position="848"/>
        <end position="859"/>
    </location>
</feature>
<feature type="compositionally biased region" description="Polar residues" evidence="2">
    <location>
        <begin position="986"/>
        <end position="996"/>
    </location>
</feature>
<feature type="region of interest" description="Disordered" evidence="2">
    <location>
        <begin position="1124"/>
        <end position="1198"/>
    </location>
</feature>
<feature type="compositionally biased region" description="Low complexity" evidence="2">
    <location>
        <begin position="434"/>
        <end position="459"/>
    </location>
</feature>
<feature type="region of interest" description="Disordered" evidence="2">
    <location>
        <begin position="1587"/>
        <end position="1823"/>
    </location>
</feature>
<feature type="region of interest" description="Disordered" evidence="2">
    <location>
        <begin position="951"/>
        <end position="1007"/>
    </location>
</feature>
<feature type="non-terminal residue" evidence="3">
    <location>
        <position position="1"/>
    </location>
</feature>
<feature type="compositionally biased region" description="Basic and acidic residues" evidence="2">
    <location>
        <begin position="1744"/>
        <end position="1772"/>
    </location>
</feature>
<feature type="compositionally biased region" description="Polar residues" evidence="2">
    <location>
        <begin position="1241"/>
        <end position="1261"/>
    </location>
</feature>
<keyword evidence="4" id="KW-1185">Reference proteome</keyword>
<feature type="coiled-coil region" evidence="1">
    <location>
        <begin position="225"/>
        <end position="259"/>
    </location>
</feature>
<feature type="region of interest" description="Disordered" evidence="2">
    <location>
        <begin position="511"/>
        <end position="533"/>
    </location>
</feature>
<feature type="compositionally biased region" description="Polar residues" evidence="2">
    <location>
        <begin position="820"/>
        <end position="835"/>
    </location>
</feature>
<gene>
    <name evidence="3" type="ORF">KUF71_022739</name>
</gene>
<evidence type="ECO:0000313" key="4">
    <source>
        <dbReference type="Proteomes" id="UP001219518"/>
    </source>
</evidence>
<keyword evidence="1" id="KW-0175">Coiled coil</keyword>
<dbReference type="EMBL" id="JAHWGI010000317">
    <property type="protein sequence ID" value="KAK3913285.1"/>
    <property type="molecule type" value="Genomic_DNA"/>
</dbReference>
<feature type="region of interest" description="Disordered" evidence="2">
    <location>
        <begin position="1214"/>
        <end position="1302"/>
    </location>
</feature>